<name>Q5B663_EMENI</name>
<feature type="compositionally biased region" description="Acidic residues" evidence="1">
    <location>
        <begin position="225"/>
        <end position="234"/>
    </location>
</feature>
<dbReference type="InParanoid" id="Q5B663"/>
<dbReference type="KEGG" id="ani:ANIA_03967"/>
<dbReference type="Proteomes" id="UP000000560">
    <property type="component" value="Chromosome II"/>
</dbReference>
<evidence type="ECO:0000256" key="1">
    <source>
        <dbReference type="SAM" id="MobiDB-lite"/>
    </source>
</evidence>
<accession>C8V5Y0</accession>
<reference evidence="3" key="1">
    <citation type="journal article" date="2005" name="Nature">
        <title>Sequencing of Aspergillus nidulans and comparative analysis with A. fumigatus and A. oryzae.</title>
        <authorList>
            <person name="Galagan J.E."/>
            <person name="Calvo S.E."/>
            <person name="Cuomo C."/>
            <person name="Ma L.J."/>
            <person name="Wortman J.R."/>
            <person name="Batzoglou S."/>
            <person name="Lee S.I."/>
            <person name="Basturkmen M."/>
            <person name="Spevak C.C."/>
            <person name="Clutterbuck J."/>
            <person name="Kapitonov V."/>
            <person name="Jurka J."/>
            <person name="Scazzocchio C."/>
            <person name="Farman M."/>
            <person name="Butler J."/>
            <person name="Purcell S."/>
            <person name="Harris S."/>
            <person name="Braus G.H."/>
            <person name="Draht O."/>
            <person name="Busch S."/>
            <person name="D'Enfert C."/>
            <person name="Bouchier C."/>
            <person name="Goldman G.H."/>
            <person name="Bell-Pedersen D."/>
            <person name="Griffiths-Jones S."/>
            <person name="Doonan J.H."/>
            <person name="Yu J."/>
            <person name="Vienken K."/>
            <person name="Pain A."/>
            <person name="Freitag M."/>
            <person name="Selker E.U."/>
            <person name="Archer D.B."/>
            <person name="Penalva M.A."/>
            <person name="Oakley B.R."/>
            <person name="Momany M."/>
            <person name="Tanaka T."/>
            <person name="Kumagai T."/>
            <person name="Asai K."/>
            <person name="Machida M."/>
            <person name="Nierman W.C."/>
            <person name="Denning D.W."/>
            <person name="Caddick M."/>
            <person name="Hynes M."/>
            <person name="Paoletti M."/>
            <person name="Fischer R."/>
            <person name="Miller B."/>
            <person name="Dyer P."/>
            <person name="Sachs M.S."/>
            <person name="Osmani S.A."/>
            <person name="Birren B.W."/>
        </authorList>
    </citation>
    <scope>NUCLEOTIDE SEQUENCE [LARGE SCALE GENOMIC DNA]</scope>
    <source>
        <strain evidence="3">FGSC A4 / ATCC 38163 / CBS 112.46 / NRRL 194 / M139</strain>
    </source>
</reference>
<dbReference type="OrthoDB" id="10580858at2759"/>
<dbReference type="GeneID" id="2873390"/>
<dbReference type="HOGENOM" id="CLU_1184995_0_0_1"/>
<dbReference type="AlphaFoldDB" id="Q5B663"/>
<dbReference type="VEuPathDB" id="FungiDB:AN3967"/>
<feature type="region of interest" description="Disordered" evidence="1">
    <location>
        <begin position="193"/>
        <end position="234"/>
    </location>
</feature>
<dbReference type="RefSeq" id="XP_661571.1">
    <property type="nucleotide sequence ID" value="XM_656479.1"/>
</dbReference>
<keyword evidence="3" id="KW-1185">Reference proteome</keyword>
<sequence>MSPNQSGLHFLLVLPISTPDYLLLKSKHNASLTFHDPTDYNAYYFPDRDVKSAKVGAAADAGIEQLKSQPQLQDTNGDSADATVLSESSRAGNPAAAEPGGNQPRHLDVLKPGRYNIPGFEGDGTMSGKPQNTSSMTPAEQLAYYRPDQGQWVSTPQKGHLGTDTNTQIKDDADVDADDDLHKALNMDPATSRRAGLGAKARELDVDEDAEGEDEFEGGYTITGVEDEGEQLNS</sequence>
<dbReference type="EMBL" id="BN001302">
    <property type="protein sequence ID" value="CBF74987.1"/>
    <property type="molecule type" value="Genomic_DNA"/>
</dbReference>
<evidence type="ECO:0000313" key="2">
    <source>
        <dbReference type="EMBL" id="CBF74987.1"/>
    </source>
</evidence>
<gene>
    <name evidence="2" type="ORF">ANIA_03967</name>
</gene>
<proteinExistence type="predicted"/>
<feature type="compositionally biased region" description="Acidic residues" evidence="1">
    <location>
        <begin position="205"/>
        <end position="217"/>
    </location>
</feature>
<organism evidence="2 3">
    <name type="scientific">Emericella nidulans (strain FGSC A4 / ATCC 38163 / CBS 112.46 / NRRL 194 / M139)</name>
    <name type="common">Aspergillus nidulans</name>
    <dbReference type="NCBI Taxonomy" id="227321"/>
    <lineage>
        <taxon>Eukaryota</taxon>
        <taxon>Fungi</taxon>
        <taxon>Dikarya</taxon>
        <taxon>Ascomycota</taxon>
        <taxon>Pezizomycotina</taxon>
        <taxon>Eurotiomycetes</taxon>
        <taxon>Eurotiomycetidae</taxon>
        <taxon>Eurotiales</taxon>
        <taxon>Aspergillaceae</taxon>
        <taxon>Aspergillus</taxon>
        <taxon>Aspergillus subgen. Nidulantes</taxon>
    </lineage>
</organism>
<protein>
    <submittedName>
        <fullName evidence="2">Uncharacterized protein</fullName>
    </submittedName>
</protein>
<feature type="region of interest" description="Disordered" evidence="1">
    <location>
        <begin position="88"/>
        <end position="110"/>
    </location>
</feature>
<accession>Q5B663</accession>
<feature type="compositionally biased region" description="Low complexity" evidence="1">
    <location>
        <begin position="91"/>
        <end position="102"/>
    </location>
</feature>
<evidence type="ECO:0000313" key="3">
    <source>
        <dbReference type="Proteomes" id="UP000000560"/>
    </source>
</evidence>
<reference evidence="3" key="2">
    <citation type="journal article" date="2009" name="Fungal Genet. Biol.">
        <title>The 2008 update of the Aspergillus nidulans genome annotation: a community effort.</title>
        <authorList>
            <person name="Wortman J.R."/>
            <person name="Gilsenan J.M."/>
            <person name="Joardar V."/>
            <person name="Deegan J."/>
            <person name="Clutterbuck J."/>
            <person name="Andersen M.R."/>
            <person name="Archer D."/>
            <person name="Bencina M."/>
            <person name="Braus G."/>
            <person name="Coutinho P."/>
            <person name="von Dohren H."/>
            <person name="Doonan J."/>
            <person name="Driessen A.J."/>
            <person name="Durek P."/>
            <person name="Espeso E."/>
            <person name="Fekete E."/>
            <person name="Flipphi M."/>
            <person name="Estrada C.G."/>
            <person name="Geysens S."/>
            <person name="Goldman G."/>
            <person name="de Groot P.W."/>
            <person name="Hansen K."/>
            <person name="Harris S.D."/>
            <person name="Heinekamp T."/>
            <person name="Helmstaedt K."/>
            <person name="Henrissat B."/>
            <person name="Hofmann G."/>
            <person name="Homan T."/>
            <person name="Horio T."/>
            <person name="Horiuchi H."/>
            <person name="James S."/>
            <person name="Jones M."/>
            <person name="Karaffa L."/>
            <person name="Karanyi Z."/>
            <person name="Kato M."/>
            <person name="Keller N."/>
            <person name="Kelly D.E."/>
            <person name="Kiel J.A."/>
            <person name="Kim J.M."/>
            <person name="van der Klei I.J."/>
            <person name="Klis F.M."/>
            <person name="Kovalchuk A."/>
            <person name="Krasevec N."/>
            <person name="Kubicek C.P."/>
            <person name="Liu B."/>
            <person name="Maccabe A."/>
            <person name="Meyer V."/>
            <person name="Mirabito P."/>
            <person name="Miskei M."/>
            <person name="Mos M."/>
            <person name="Mullins J."/>
            <person name="Nelson D.R."/>
            <person name="Nielsen J."/>
            <person name="Oakley B.R."/>
            <person name="Osmani S.A."/>
            <person name="Pakula T."/>
            <person name="Paszewski A."/>
            <person name="Paulsen I."/>
            <person name="Pilsyk S."/>
            <person name="Pocsi I."/>
            <person name="Punt P.J."/>
            <person name="Ram A.F."/>
            <person name="Ren Q."/>
            <person name="Robellet X."/>
            <person name="Robson G."/>
            <person name="Seiboth B."/>
            <person name="van Solingen P."/>
            <person name="Specht T."/>
            <person name="Sun J."/>
            <person name="Taheri-Talesh N."/>
            <person name="Takeshita N."/>
            <person name="Ussery D."/>
            <person name="vanKuyk P.A."/>
            <person name="Visser H."/>
            <person name="van de Vondervoort P.J."/>
            <person name="de Vries R.P."/>
            <person name="Walton J."/>
            <person name="Xiang X."/>
            <person name="Xiong Y."/>
            <person name="Zeng A.P."/>
            <person name="Brandt B.W."/>
            <person name="Cornell M.J."/>
            <person name="van den Hondel C.A."/>
            <person name="Visser J."/>
            <person name="Oliver S.G."/>
            <person name="Turner G."/>
        </authorList>
    </citation>
    <scope>GENOME REANNOTATION</scope>
    <source>
        <strain evidence="3">FGSC A4 / ATCC 38163 / CBS 112.46 / NRRL 194 / M139</strain>
    </source>
</reference>